<keyword evidence="7 10" id="KW-1133">Transmembrane helix</keyword>
<dbReference type="AlphaFoldDB" id="A0A9N9E752"/>
<keyword evidence="4" id="KW-0762">Sugar transport</keyword>
<feature type="transmembrane region" description="Helical" evidence="10">
    <location>
        <begin position="266"/>
        <end position="286"/>
    </location>
</feature>
<dbReference type="PANTHER" id="PTHR10778">
    <property type="entry name" value="SOLUTE CARRIER FAMILY 35 MEMBER B"/>
    <property type="match status" value="1"/>
</dbReference>
<feature type="transmembrane region" description="Helical" evidence="10">
    <location>
        <begin position="77"/>
        <end position="96"/>
    </location>
</feature>
<keyword evidence="5 10" id="KW-0812">Transmembrane</keyword>
<accession>A0A9N9E752</accession>
<evidence type="ECO:0000256" key="7">
    <source>
        <dbReference type="ARBA" id="ARBA00022989"/>
    </source>
</evidence>
<dbReference type="InterPro" id="IPR037185">
    <property type="entry name" value="EmrE-like"/>
</dbReference>
<evidence type="ECO:0000256" key="8">
    <source>
        <dbReference type="ARBA" id="ARBA00023136"/>
    </source>
</evidence>
<dbReference type="InterPro" id="IPR013657">
    <property type="entry name" value="SCL35B1-4/HUT1"/>
</dbReference>
<proteinExistence type="inferred from homology"/>
<evidence type="ECO:0000256" key="1">
    <source>
        <dbReference type="ARBA" id="ARBA00004477"/>
    </source>
</evidence>
<evidence type="ECO:0000256" key="4">
    <source>
        <dbReference type="ARBA" id="ARBA00022597"/>
    </source>
</evidence>
<dbReference type="PROSITE" id="PS51257">
    <property type="entry name" value="PROKAR_LIPOPROTEIN"/>
    <property type="match status" value="1"/>
</dbReference>
<reference evidence="11" key="1">
    <citation type="submission" date="2021-06" db="EMBL/GenBank/DDBJ databases">
        <authorList>
            <person name="Kallberg Y."/>
            <person name="Tangrot J."/>
            <person name="Rosling A."/>
        </authorList>
    </citation>
    <scope>NUCLEOTIDE SEQUENCE</scope>
    <source>
        <strain evidence="11">UK204</strain>
    </source>
</reference>
<protein>
    <recommendedName>
        <fullName evidence="9">UDP-galactose transporter homolog 1</fullName>
    </recommendedName>
</protein>
<keyword evidence="3" id="KW-0813">Transport</keyword>
<dbReference type="PANTHER" id="PTHR10778:SF10">
    <property type="entry name" value="SOLUTE CARRIER FAMILY 35 MEMBER B1"/>
    <property type="match status" value="1"/>
</dbReference>
<sequence>MTVVKVIFSVTGIYACFLTWGVLQERVSTTSYGESRSDRFKYFVFLNMIQSFMASIVAFLYLLITRKSILDNVNSKLFIKLIQVAFFGTIGSPFGYESLKHIDYPTMILGKSCKLVPVMLMSKILNRKTFPPHQYVVVFLITVGVSSFMLLQPISEKKKTMSSNSFYGILLLTTNLLIDGITNSKQDQIFEKFKITGQQMMFFMNLFCGLLMFIYLLLPINHELNNAIEFCMKYPKVLEDILFFSLCGALGQCFIFFTLMNFGSLFLVTINVTRKLFTILLSIFWFEHQLNVEQWFAVLLVFSGIGLEAYNKLSVSSKKQLDEINKKKLAGKTL</sequence>
<dbReference type="GO" id="GO:0000139">
    <property type="term" value="C:Golgi membrane"/>
    <property type="evidence" value="ECO:0007669"/>
    <property type="project" value="TreeGrafter"/>
</dbReference>
<evidence type="ECO:0000256" key="3">
    <source>
        <dbReference type="ARBA" id="ARBA00022448"/>
    </source>
</evidence>
<evidence type="ECO:0000256" key="9">
    <source>
        <dbReference type="ARBA" id="ARBA00041103"/>
    </source>
</evidence>
<gene>
    <name evidence="11" type="ORF">FCALED_LOCUS11865</name>
</gene>
<evidence type="ECO:0000256" key="10">
    <source>
        <dbReference type="SAM" id="Phobius"/>
    </source>
</evidence>
<dbReference type="GO" id="GO:0005460">
    <property type="term" value="F:UDP-glucose transmembrane transporter activity"/>
    <property type="evidence" value="ECO:0007669"/>
    <property type="project" value="TreeGrafter"/>
</dbReference>
<feature type="transmembrane region" description="Helical" evidence="10">
    <location>
        <begin position="202"/>
        <end position="221"/>
    </location>
</feature>
<evidence type="ECO:0000256" key="2">
    <source>
        <dbReference type="ARBA" id="ARBA00010694"/>
    </source>
</evidence>
<keyword evidence="12" id="KW-1185">Reference proteome</keyword>
<comment type="similarity">
    <text evidence="2">Belongs to the nucleotide-sugar transporter family. SLC35B subfamily.</text>
</comment>
<feature type="transmembrane region" description="Helical" evidence="10">
    <location>
        <begin position="241"/>
        <end position="259"/>
    </location>
</feature>
<dbReference type="OrthoDB" id="1601at2759"/>
<keyword evidence="8 10" id="KW-0472">Membrane</keyword>
<dbReference type="EMBL" id="CAJVPQ010005309">
    <property type="protein sequence ID" value="CAG8667831.1"/>
    <property type="molecule type" value="Genomic_DNA"/>
</dbReference>
<feature type="transmembrane region" description="Helical" evidence="10">
    <location>
        <begin position="135"/>
        <end position="154"/>
    </location>
</feature>
<dbReference type="Proteomes" id="UP000789570">
    <property type="component" value="Unassembled WGS sequence"/>
</dbReference>
<feature type="transmembrane region" description="Helical" evidence="10">
    <location>
        <begin position="44"/>
        <end position="65"/>
    </location>
</feature>
<name>A0A9N9E752_9GLOM</name>
<dbReference type="GO" id="GO:0005459">
    <property type="term" value="F:UDP-galactose transmembrane transporter activity"/>
    <property type="evidence" value="ECO:0007669"/>
    <property type="project" value="TreeGrafter"/>
</dbReference>
<dbReference type="SUPFAM" id="SSF103481">
    <property type="entry name" value="Multidrug resistance efflux transporter EmrE"/>
    <property type="match status" value="1"/>
</dbReference>
<organism evidence="11 12">
    <name type="scientific">Funneliformis caledonium</name>
    <dbReference type="NCBI Taxonomy" id="1117310"/>
    <lineage>
        <taxon>Eukaryota</taxon>
        <taxon>Fungi</taxon>
        <taxon>Fungi incertae sedis</taxon>
        <taxon>Mucoromycota</taxon>
        <taxon>Glomeromycotina</taxon>
        <taxon>Glomeromycetes</taxon>
        <taxon>Glomerales</taxon>
        <taxon>Glomeraceae</taxon>
        <taxon>Funneliformis</taxon>
    </lineage>
</organism>
<evidence type="ECO:0000313" key="12">
    <source>
        <dbReference type="Proteomes" id="UP000789570"/>
    </source>
</evidence>
<comment type="subcellular location">
    <subcellularLocation>
        <location evidence="1">Endoplasmic reticulum membrane</location>
        <topology evidence="1">Multi-pass membrane protein</topology>
    </subcellularLocation>
</comment>
<feature type="transmembrane region" description="Helical" evidence="10">
    <location>
        <begin position="166"/>
        <end position="182"/>
    </location>
</feature>
<feature type="transmembrane region" description="Helical" evidence="10">
    <location>
        <begin position="6"/>
        <end position="23"/>
    </location>
</feature>
<dbReference type="GO" id="GO:0005789">
    <property type="term" value="C:endoplasmic reticulum membrane"/>
    <property type="evidence" value="ECO:0007669"/>
    <property type="project" value="UniProtKB-SubCell"/>
</dbReference>
<evidence type="ECO:0000313" key="11">
    <source>
        <dbReference type="EMBL" id="CAG8667831.1"/>
    </source>
</evidence>
<keyword evidence="6" id="KW-0256">Endoplasmic reticulum</keyword>
<dbReference type="Pfam" id="PF08449">
    <property type="entry name" value="UAA"/>
    <property type="match status" value="1"/>
</dbReference>
<comment type="caution">
    <text evidence="11">The sequence shown here is derived from an EMBL/GenBank/DDBJ whole genome shotgun (WGS) entry which is preliminary data.</text>
</comment>
<evidence type="ECO:0000256" key="5">
    <source>
        <dbReference type="ARBA" id="ARBA00022692"/>
    </source>
</evidence>
<evidence type="ECO:0000256" key="6">
    <source>
        <dbReference type="ARBA" id="ARBA00022824"/>
    </source>
</evidence>